<dbReference type="Gene3D" id="1.10.10.60">
    <property type="entry name" value="Homeodomain-like"/>
    <property type="match status" value="2"/>
</dbReference>
<feature type="transmembrane region" description="Helical" evidence="4">
    <location>
        <begin position="6"/>
        <end position="24"/>
    </location>
</feature>
<evidence type="ECO:0000256" key="1">
    <source>
        <dbReference type="ARBA" id="ARBA00023015"/>
    </source>
</evidence>
<feature type="transmembrane region" description="Helical" evidence="4">
    <location>
        <begin position="213"/>
        <end position="235"/>
    </location>
</feature>
<evidence type="ECO:0000259" key="5">
    <source>
        <dbReference type="PROSITE" id="PS01124"/>
    </source>
</evidence>
<keyword evidence="3" id="KW-0804">Transcription</keyword>
<dbReference type="EMBL" id="JAVTTO010000002">
    <property type="protein sequence ID" value="MDT7831756.1"/>
    <property type="molecule type" value="Genomic_DNA"/>
</dbReference>
<feature type="transmembrane region" description="Helical" evidence="4">
    <location>
        <begin position="64"/>
        <end position="81"/>
    </location>
</feature>
<gene>
    <name evidence="6" type="ORF">RQM59_05155</name>
</gene>
<dbReference type="Proteomes" id="UP001257277">
    <property type="component" value="Unassembled WGS sequence"/>
</dbReference>
<organism evidence="6 7">
    <name type="scientific">Asprobacillus argus</name>
    <dbReference type="NCBI Taxonomy" id="3076534"/>
    <lineage>
        <taxon>Bacteria</taxon>
        <taxon>Pseudomonadati</taxon>
        <taxon>Bacteroidota</taxon>
        <taxon>Flavobacteriia</taxon>
        <taxon>Flavobacteriales</taxon>
        <taxon>Flavobacteriaceae</taxon>
        <taxon>Asprobacillus</taxon>
    </lineage>
</organism>
<feature type="transmembrane region" description="Helical" evidence="4">
    <location>
        <begin position="36"/>
        <end position="58"/>
    </location>
</feature>
<protein>
    <submittedName>
        <fullName evidence="6">AraC family transcriptional regulator</fullName>
    </submittedName>
</protein>
<feature type="transmembrane region" description="Helical" evidence="4">
    <location>
        <begin position="190"/>
        <end position="207"/>
    </location>
</feature>
<dbReference type="PANTHER" id="PTHR43280:SF2">
    <property type="entry name" value="HTH-TYPE TRANSCRIPTIONAL REGULATOR EXSA"/>
    <property type="match status" value="1"/>
</dbReference>
<proteinExistence type="predicted"/>
<keyword evidence="4" id="KW-1133">Transmembrane helix</keyword>
<evidence type="ECO:0000313" key="7">
    <source>
        <dbReference type="Proteomes" id="UP001257277"/>
    </source>
</evidence>
<evidence type="ECO:0000256" key="2">
    <source>
        <dbReference type="ARBA" id="ARBA00023125"/>
    </source>
</evidence>
<dbReference type="Pfam" id="PF12833">
    <property type="entry name" value="HTH_18"/>
    <property type="match status" value="1"/>
</dbReference>
<dbReference type="InterPro" id="IPR020449">
    <property type="entry name" value="Tscrpt_reg_AraC-type_HTH"/>
</dbReference>
<reference evidence="6 7" key="1">
    <citation type="submission" date="2023-09" db="EMBL/GenBank/DDBJ databases">
        <title>Novel taxa isolated from Blanes Bay.</title>
        <authorList>
            <person name="Rey-Velasco X."/>
            <person name="Lucena T."/>
        </authorList>
    </citation>
    <scope>NUCLEOTIDE SEQUENCE [LARGE SCALE GENOMIC DNA]</scope>
    <source>
        <strain evidence="6 7">S356</strain>
    </source>
</reference>
<feature type="transmembrane region" description="Helical" evidence="4">
    <location>
        <begin position="101"/>
        <end position="120"/>
    </location>
</feature>
<name>A0ABU3LDG3_9FLAO</name>
<dbReference type="SMART" id="SM00342">
    <property type="entry name" value="HTH_ARAC"/>
    <property type="match status" value="1"/>
</dbReference>
<dbReference type="PROSITE" id="PS00041">
    <property type="entry name" value="HTH_ARAC_FAMILY_1"/>
    <property type="match status" value="1"/>
</dbReference>
<feature type="transmembrane region" description="Helical" evidence="4">
    <location>
        <begin position="140"/>
        <end position="156"/>
    </location>
</feature>
<dbReference type="PROSITE" id="PS01124">
    <property type="entry name" value="HTH_ARAC_FAMILY_2"/>
    <property type="match status" value="1"/>
</dbReference>
<dbReference type="InterPro" id="IPR018062">
    <property type="entry name" value="HTH_AraC-typ_CS"/>
</dbReference>
<dbReference type="SUPFAM" id="SSF46689">
    <property type="entry name" value="Homeodomain-like"/>
    <property type="match status" value="1"/>
</dbReference>
<evidence type="ECO:0000256" key="4">
    <source>
        <dbReference type="SAM" id="Phobius"/>
    </source>
</evidence>
<keyword evidence="4" id="KW-0472">Membrane</keyword>
<evidence type="ECO:0000313" key="6">
    <source>
        <dbReference type="EMBL" id="MDT7831756.1"/>
    </source>
</evidence>
<keyword evidence="1" id="KW-0805">Transcription regulation</keyword>
<dbReference type="InterPro" id="IPR018060">
    <property type="entry name" value="HTH_AraC"/>
</dbReference>
<dbReference type="InterPro" id="IPR009057">
    <property type="entry name" value="Homeodomain-like_sf"/>
</dbReference>
<dbReference type="PRINTS" id="PR00032">
    <property type="entry name" value="HTHARAC"/>
</dbReference>
<keyword evidence="4" id="KW-0812">Transmembrane</keyword>
<comment type="caution">
    <text evidence="6">The sequence shown here is derived from an EMBL/GenBank/DDBJ whole genome shotgun (WGS) entry which is preliminary data.</text>
</comment>
<feature type="domain" description="HTH araC/xylS-type" evidence="5">
    <location>
        <begin position="264"/>
        <end position="368"/>
    </location>
</feature>
<dbReference type="RefSeq" id="WP_349241012.1">
    <property type="nucleotide sequence ID" value="NZ_JAVTTO010000002.1"/>
</dbReference>
<dbReference type="PANTHER" id="PTHR43280">
    <property type="entry name" value="ARAC-FAMILY TRANSCRIPTIONAL REGULATOR"/>
    <property type="match status" value="1"/>
</dbReference>
<evidence type="ECO:0000256" key="3">
    <source>
        <dbReference type="ARBA" id="ARBA00023163"/>
    </source>
</evidence>
<keyword evidence="2" id="KW-0238">DNA-binding</keyword>
<sequence length="372" mass="43495">MRLLSIIFLLNVIHGIFLGLILFFNSSRKINANYFLIPLLLIITGYQMKAVIVLEGYYTSFPHSIKLFLPLHFLLGPLFYYYVKFTLGTRKKLQIRDTKHLIPFIICLLSLLPFYIKSGAEKLTLHSAPAPSNFNISGEMLLYYIPILLLAIFYYWRSLQLIKESAKFLDKRSSKQEQTKSLWLEKYTRVFLFFLVCFAIAQLIFIFTDFYQFYVMLFTVFMSSILIHFIAYWAIKQSRITNTIRVEGKALTFQSKDDALDIKIKIVELLKDEQCYLNNDLSSKYFCERLEINSLYLSQIVNKEFNCNISHLINSYRVDHAKKILKSGELNHLNFSGIAEYTGFNSANAFTRVFKQHTGQTPSQYKKALEKN</sequence>
<keyword evidence="7" id="KW-1185">Reference proteome</keyword>
<accession>A0ABU3LDG3</accession>